<feature type="compositionally biased region" description="Acidic residues" evidence="1">
    <location>
        <begin position="2164"/>
        <end position="2176"/>
    </location>
</feature>
<feature type="compositionally biased region" description="Basic and acidic residues" evidence="1">
    <location>
        <begin position="237"/>
        <end position="248"/>
    </location>
</feature>
<keyword evidence="3" id="KW-1185">Reference proteome</keyword>
<gene>
    <name evidence="2" type="ORF">CHS0354_034588</name>
</gene>
<dbReference type="GO" id="GO:0007224">
    <property type="term" value="P:smoothened signaling pathway"/>
    <property type="evidence" value="ECO:0007669"/>
    <property type="project" value="InterPro"/>
</dbReference>
<feature type="compositionally biased region" description="Basic and acidic residues" evidence="1">
    <location>
        <begin position="823"/>
        <end position="836"/>
    </location>
</feature>
<feature type="compositionally biased region" description="Basic and acidic residues" evidence="1">
    <location>
        <begin position="322"/>
        <end position="371"/>
    </location>
</feature>
<feature type="region of interest" description="Disordered" evidence="1">
    <location>
        <begin position="109"/>
        <end position="143"/>
    </location>
</feature>
<dbReference type="PANTHER" id="PTHR15721">
    <property type="entry name" value="KIAA0586 PROTEIN"/>
    <property type="match status" value="1"/>
</dbReference>
<proteinExistence type="predicted"/>
<dbReference type="GO" id="GO:0005814">
    <property type="term" value="C:centriole"/>
    <property type="evidence" value="ECO:0007669"/>
    <property type="project" value="TreeGrafter"/>
</dbReference>
<feature type="compositionally biased region" description="Polar residues" evidence="1">
    <location>
        <begin position="788"/>
        <end position="800"/>
    </location>
</feature>
<feature type="region of interest" description="Disordered" evidence="1">
    <location>
        <begin position="2151"/>
        <end position="2182"/>
    </location>
</feature>
<feature type="region of interest" description="Disordered" evidence="1">
    <location>
        <begin position="1506"/>
        <end position="1616"/>
    </location>
</feature>
<feature type="region of interest" description="Disordered" evidence="1">
    <location>
        <begin position="1278"/>
        <end position="1333"/>
    </location>
</feature>
<evidence type="ECO:0008006" key="4">
    <source>
        <dbReference type="Google" id="ProtNLM"/>
    </source>
</evidence>
<feature type="region of interest" description="Disordered" evidence="1">
    <location>
        <begin position="639"/>
        <end position="660"/>
    </location>
</feature>
<reference evidence="2" key="3">
    <citation type="submission" date="2023-05" db="EMBL/GenBank/DDBJ databases">
        <authorList>
            <person name="Smith C.H."/>
        </authorList>
    </citation>
    <scope>NUCLEOTIDE SEQUENCE</scope>
    <source>
        <strain evidence="2">CHS0354</strain>
        <tissue evidence="2">Mantle</tissue>
    </source>
</reference>
<feature type="region of interest" description="Disordered" evidence="1">
    <location>
        <begin position="1925"/>
        <end position="1944"/>
    </location>
</feature>
<feature type="region of interest" description="Disordered" evidence="1">
    <location>
        <begin position="1368"/>
        <end position="1396"/>
    </location>
</feature>
<feature type="compositionally biased region" description="Acidic residues" evidence="1">
    <location>
        <begin position="1964"/>
        <end position="1973"/>
    </location>
</feature>
<dbReference type="GO" id="GO:0036064">
    <property type="term" value="C:ciliary basal body"/>
    <property type="evidence" value="ECO:0007669"/>
    <property type="project" value="TreeGrafter"/>
</dbReference>
<evidence type="ECO:0000256" key="1">
    <source>
        <dbReference type="SAM" id="MobiDB-lite"/>
    </source>
</evidence>
<feature type="region of interest" description="Disordered" evidence="1">
    <location>
        <begin position="1440"/>
        <end position="1461"/>
    </location>
</feature>
<feature type="compositionally biased region" description="Basic and acidic residues" evidence="1">
    <location>
        <begin position="753"/>
        <end position="763"/>
    </location>
</feature>
<comment type="caution">
    <text evidence="2">The sequence shown here is derived from an EMBL/GenBank/DDBJ whole genome shotgun (WGS) entry which is preliminary data.</text>
</comment>
<dbReference type="InterPro" id="IPR029246">
    <property type="entry name" value="TALPID3"/>
</dbReference>
<feature type="compositionally biased region" description="Low complexity" evidence="1">
    <location>
        <begin position="1755"/>
        <end position="1767"/>
    </location>
</feature>
<feature type="compositionally biased region" description="Low complexity" evidence="1">
    <location>
        <begin position="39"/>
        <end position="52"/>
    </location>
</feature>
<feature type="compositionally biased region" description="Basic and acidic residues" evidence="1">
    <location>
        <begin position="649"/>
        <end position="660"/>
    </location>
</feature>
<sequence>MADAKVIKNGAKSGSSQVYPLSMLEILSVTDAAVKALNKSTHSPSSTSSKGSVKLHHSEAPRGTNWSEKSQNGNQCYKNKGLVLGIAAQNNEQQDNSFDSGIIKTCTTSENTRSSKGKAHQNGIVSEAEHHDKSSDESTTASDVLIRSTLADQPDRSLHEVDMSVTSKCSKTSFGMDNFNSSGPQKVKIAAKHLREIKSPLEDDRSSQASGDSQSYQIVQISGTGKEIMDKPLPREAIHGAERGRSDPNKISSSSRNGEVNSKSHSQRNENRNSQNFQENEKVARYKEEKVRKEETLPRNKTSAYSNGENEKTLSKANHINSIEKPEADGDKNGSHKLLPREITEKRTVHVHDQKDEKGQHTEADKEDKSGPLKCTSKYYIERHTPKKNVKDGLRKNMKLPEKKNLLQELEDSVDIIPQKEGHDSSSNSSQPEIVTVPERIVTVSARTSVSPSPLGRDNDSLVNTPPALEWQQDRYRKLESPYAAYGHPGQVESHASIEEEGHDKQQGRFYFSRGHYLKQGAPVSGAEAPDQLKGQDDVQISQFKLTEKQRLAKGALANRNNNAGPVKRKVQPKFISRESNPGSSGTSIGMMKPQENIGQTTEAITAAVAASAAVAATQPFLKAQSDLEAKMAQILNKMTEGQGGQGTEHQKLKTSEEESERVKALEKQLHDLTEKRIEYLENLQQQQIAMQAHLLSLTRDVPSSKYTRSSTAIRSPSRSPEPQKKQYTVISQPKKAFSKTTVSKAAPCGNYGEKKHVSRVDVEESSPLDTPAPRSRAPKPVAFDSSDIVTRSRTHSPQRTNKDRGILEQILDYAGSPGTEKTVVEQRSRSPVREPRSFEIPQVQSHDTSSRKANEIVNEISSLKKQIKGLVSDAEQLKNYTRETSPISVRTASYIPKDIHYGPSPLDPYLELPESGVESPYKSVPDLEPIRFNAPLLPGFKDAEGILRQVQKSRGYLEANLETVIKARQETEVYSLLQALYHDSSDQERIRIKHLVDEKVAKMRKEIEREVTDERVWEEINKKKSLQVPGAAKPMPTPISVKPYSWGTQRQGTATAAKADSGLSKQTAAVMNRRPAGKENIPQRPKPQVRPKQRSPFEDEEYMTHVYGKALYQKGRTTVKAPYIHLQNVPKQKPSRPKGVQEVRGVEVKSSKAQTAPVVKQYYFNPTDGTYIPVSVASGAPIQGQLIQMAVPLGEPRLDPGLKMPTSTSIPSGPMSSAHRVVPPTAARNVTLVSLPTELPKKEQHIPELGKQVLPAVDIDTDMSDILEVTEPYLQSAMSAERTRSLSRSPKRTRSPPKSPKKTRLRSPSPPKVKAEKMVHVESPAQSPTKAALGDTVPIENDQAQEEVEETYVEEEDADVESATGIELPGYQAPEPPLQQQRKPEFPPRPFSGDRQMTSDIIAEDIRRRDALQNKAVEWIEQELMAQIITELFPLRQQEEPPEISHVVSEESEESMAEDKEEAVFIMDSIGRGGLQLFVDAGMPVNNDLVQDLVREVVTEKIRTMLGQKPEEESGPQAASRLVTTTNQADMREPQPESWEQHLSRQVRTPEPTPKQSPASSPPRRISPPVTPEASPRFETVKPEPVFVMPEPIHAPAQVPEVRESESEPESSVSFDIKEELQRLAGELIVQEDISVTQIYDVATPPASPKPEPPPVEEFQLPTPPMLSPRLAKKEPPETAKPVEKKPESPQPWSSPESPRPEENPEFTERDQPKPMEFRTLPRDEMPVIQQTEAEKPLSSPVEPVSKARPSSPPTESESITESTQSDTINEIISEGQWFLDKSEGEVAEFQIDEIARQRLMAQTTRRKVDASTASTLKDTEDLDLLEEPAEMDRSDGEFIYRTPVAPEDDPILNLLAKLQHQSQYQPVVYGQYEMSPNRVQQLLKASGKSVGEVTLHGTVRSEGEIFGGDPRISKEHIMYPDRRFPEPQRRRESPTRVSFDANRQLAEYDRPLRDSTILDGDMPQEDIEIPESDTGRKTPTGRVTPGGRQLQGRSITVSAGGRASPVKSALKRPPKVTRSGSIPEMRGSRLVQVRSSSEDLGESQENYSGYEGITYGSRAMTPDQMNLDSLIQSGYLSQSFSQSENGKLGQSGLSGGAASLKSSLRSSTEFHHSSPNRMMGGRNSLGLTYSMETYSSINEEVMHQPAGSGTLKMKVTIPNTSDQEDQSDISEIDITDGNTR</sequence>
<evidence type="ECO:0000313" key="2">
    <source>
        <dbReference type="EMBL" id="KAK3597345.1"/>
    </source>
</evidence>
<feature type="region of interest" description="Disordered" evidence="1">
    <location>
        <begin position="237"/>
        <end position="373"/>
    </location>
</feature>
<feature type="compositionally biased region" description="Polar residues" evidence="1">
    <location>
        <begin position="705"/>
        <end position="732"/>
    </location>
</feature>
<dbReference type="Pfam" id="PF15324">
    <property type="entry name" value="TALPID3"/>
    <property type="match status" value="1"/>
</dbReference>
<protein>
    <recommendedName>
        <fullName evidence="4">Protein TALPID3</fullName>
    </recommendedName>
</protein>
<feature type="region of interest" description="Disordered" evidence="1">
    <location>
        <begin position="2083"/>
        <end position="2126"/>
    </location>
</feature>
<feature type="compositionally biased region" description="Polar residues" evidence="1">
    <location>
        <begin position="299"/>
        <end position="308"/>
    </location>
</feature>
<accession>A0AAE0W203</accession>
<dbReference type="PANTHER" id="PTHR15721:SF2">
    <property type="entry name" value="PROTEIN TALPID3"/>
    <property type="match status" value="1"/>
</dbReference>
<feature type="compositionally biased region" description="Basic and acidic residues" evidence="1">
    <location>
        <begin position="1925"/>
        <end position="1936"/>
    </location>
</feature>
<feature type="compositionally biased region" description="Polar residues" evidence="1">
    <location>
        <begin position="64"/>
        <end position="73"/>
    </location>
</feature>
<reference evidence="2" key="1">
    <citation type="journal article" date="2021" name="Genome Biol. Evol.">
        <title>A High-Quality Reference Genome for a Parasitic Bivalve with Doubly Uniparental Inheritance (Bivalvia: Unionida).</title>
        <authorList>
            <person name="Smith C.H."/>
        </authorList>
    </citation>
    <scope>NUCLEOTIDE SEQUENCE</scope>
    <source>
        <strain evidence="2">CHS0354</strain>
    </source>
</reference>
<feature type="compositionally biased region" description="Basic and acidic residues" evidence="1">
    <location>
        <begin position="1673"/>
        <end position="1689"/>
    </location>
</feature>
<feature type="compositionally biased region" description="Basic residues" evidence="1">
    <location>
        <begin position="1290"/>
        <end position="1306"/>
    </location>
</feature>
<feature type="compositionally biased region" description="Polar residues" evidence="1">
    <location>
        <begin position="249"/>
        <end position="264"/>
    </location>
</feature>
<feature type="region of interest" description="Disordered" evidence="1">
    <location>
        <begin position="446"/>
        <end position="468"/>
    </location>
</feature>
<feature type="compositionally biased region" description="Basic and acidic residues" evidence="1">
    <location>
        <begin position="279"/>
        <end position="298"/>
    </location>
</feature>
<feature type="compositionally biased region" description="Basic and acidic residues" evidence="1">
    <location>
        <begin position="1700"/>
        <end position="1727"/>
    </location>
</feature>
<dbReference type="EMBL" id="JAEAOA010002037">
    <property type="protein sequence ID" value="KAK3597345.1"/>
    <property type="molecule type" value="Genomic_DNA"/>
</dbReference>
<feature type="region of interest" description="Disordered" evidence="1">
    <location>
        <begin position="1028"/>
        <end position="1096"/>
    </location>
</feature>
<reference evidence="2" key="2">
    <citation type="journal article" date="2021" name="Genome Biol. Evol.">
        <title>Developing a high-quality reference genome for a parasitic bivalve with doubly uniparental inheritance (Bivalvia: Unionida).</title>
        <authorList>
            <person name="Smith C.H."/>
        </authorList>
    </citation>
    <scope>NUCLEOTIDE SEQUENCE</scope>
    <source>
        <strain evidence="2">CHS0354</strain>
        <tissue evidence="2">Mantle</tissue>
    </source>
</reference>
<feature type="compositionally biased region" description="Acidic residues" evidence="1">
    <location>
        <begin position="1451"/>
        <end position="1461"/>
    </location>
</feature>
<feature type="compositionally biased region" description="Pro residues" evidence="1">
    <location>
        <begin position="1647"/>
        <end position="1668"/>
    </location>
</feature>
<feature type="compositionally biased region" description="Basic and acidic residues" evidence="1">
    <location>
        <begin position="1531"/>
        <end position="1544"/>
    </location>
</feature>
<name>A0AAE0W203_9BIVA</name>
<feature type="region of interest" description="Disordered" evidence="1">
    <location>
        <begin position="703"/>
        <end position="836"/>
    </location>
</feature>
<feature type="compositionally biased region" description="Low complexity" evidence="1">
    <location>
        <begin position="2088"/>
        <end position="2109"/>
    </location>
</feature>
<evidence type="ECO:0000313" key="3">
    <source>
        <dbReference type="Proteomes" id="UP001195483"/>
    </source>
</evidence>
<feature type="region of interest" description="Disordered" evidence="1">
    <location>
        <begin position="1641"/>
        <end position="1778"/>
    </location>
</feature>
<feature type="region of interest" description="Disordered" evidence="1">
    <location>
        <begin position="1956"/>
        <end position="2024"/>
    </location>
</feature>
<organism evidence="2 3">
    <name type="scientific">Potamilus streckersoni</name>
    <dbReference type="NCBI Taxonomy" id="2493646"/>
    <lineage>
        <taxon>Eukaryota</taxon>
        <taxon>Metazoa</taxon>
        <taxon>Spiralia</taxon>
        <taxon>Lophotrochozoa</taxon>
        <taxon>Mollusca</taxon>
        <taxon>Bivalvia</taxon>
        <taxon>Autobranchia</taxon>
        <taxon>Heteroconchia</taxon>
        <taxon>Palaeoheterodonta</taxon>
        <taxon>Unionida</taxon>
        <taxon>Unionoidea</taxon>
        <taxon>Unionidae</taxon>
        <taxon>Ambleminae</taxon>
        <taxon>Lampsilini</taxon>
        <taxon>Potamilus</taxon>
    </lineage>
</organism>
<feature type="region of interest" description="Disordered" evidence="1">
    <location>
        <begin position="39"/>
        <end position="73"/>
    </location>
</feature>
<feature type="compositionally biased region" description="Basic and acidic residues" evidence="1">
    <location>
        <begin position="127"/>
        <end position="136"/>
    </location>
</feature>
<dbReference type="Proteomes" id="UP001195483">
    <property type="component" value="Unassembled WGS sequence"/>
</dbReference>